<dbReference type="Pfam" id="PF21431">
    <property type="entry name" value="Col-Pyo_DNase"/>
    <property type="match status" value="1"/>
</dbReference>
<dbReference type="Gene3D" id="3.90.540.10">
    <property type="entry name" value="Colicin/pyocin, DNase domain"/>
    <property type="match status" value="1"/>
</dbReference>
<evidence type="ECO:0000259" key="9">
    <source>
        <dbReference type="Pfam" id="PF06958"/>
    </source>
</evidence>
<evidence type="ECO:0000256" key="3">
    <source>
        <dbReference type="ARBA" id="ARBA00022722"/>
    </source>
</evidence>
<gene>
    <name evidence="10" type="ordered locus">PputGB1_5378</name>
</gene>
<evidence type="ECO:0000313" key="11">
    <source>
        <dbReference type="Proteomes" id="UP000002157"/>
    </source>
</evidence>
<dbReference type="SUPFAM" id="SSF54060">
    <property type="entry name" value="His-Me finger endonucleases"/>
    <property type="match status" value="1"/>
</dbReference>
<evidence type="ECO:0000256" key="2">
    <source>
        <dbReference type="ARBA" id="ARBA00022529"/>
    </source>
</evidence>
<dbReference type="Pfam" id="PF06958">
    <property type="entry name" value="Pyocin_S"/>
    <property type="match status" value="1"/>
</dbReference>
<dbReference type="GO" id="GO:0016787">
    <property type="term" value="F:hydrolase activity"/>
    <property type="evidence" value="ECO:0007669"/>
    <property type="project" value="UniProtKB-KW"/>
</dbReference>
<evidence type="ECO:0000256" key="7">
    <source>
        <dbReference type="ARBA" id="ARBA00023048"/>
    </source>
</evidence>
<feature type="region of interest" description="Disordered" evidence="8">
    <location>
        <begin position="1"/>
        <end position="29"/>
    </location>
</feature>
<keyword evidence="3" id="KW-0540">Nuclease</keyword>
<dbReference type="eggNOG" id="COG3266">
    <property type="taxonomic scope" value="Bacteria"/>
</dbReference>
<evidence type="ECO:0000256" key="6">
    <source>
        <dbReference type="ARBA" id="ARBA00023022"/>
    </source>
</evidence>
<keyword evidence="5" id="KW-0378">Hydrolase</keyword>
<dbReference type="GO" id="GO:0004519">
    <property type="term" value="F:endonuclease activity"/>
    <property type="evidence" value="ECO:0007669"/>
    <property type="project" value="UniProtKB-KW"/>
</dbReference>
<feature type="domain" description="Pyosin/cloacin translocation" evidence="9">
    <location>
        <begin position="380"/>
        <end position="460"/>
    </location>
</feature>
<proteinExistence type="inferred from homology"/>
<dbReference type="GO" id="GO:0031640">
    <property type="term" value="P:killing of cells of another organism"/>
    <property type="evidence" value="ECO:0007669"/>
    <property type="project" value="UniProtKB-KW"/>
</dbReference>
<reference evidence="10 11" key="1">
    <citation type="submission" date="2008-01" db="EMBL/GenBank/DDBJ databases">
        <title>Complete sequence of Pseudomonas putida GB-1.</title>
        <authorList>
            <consortium name="US DOE Joint Genome Institute"/>
            <person name="Copeland A."/>
            <person name="Lucas S."/>
            <person name="Lapidus A."/>
            <person name="Barry K."/>
            <person name="Glavina del Rio T."/>
            <person name="Dalin E."/>
            <person name="Tice H."/>
            <person name="Pitluck S."/>
            <person name="Bruce D."/>
            <person name="Goodwin L."/>
            <person name="Chertkov O."/>
            <person name="Brettin T."/>
            <person name="Detter J.C."/>
            <person name="Han C."/>
            <person name="Kuske C.R."/>
            <person name="Schmutz J."/>
            <person name="Larimer F."/>
            <person name="Land M."/>
            <person name="Hauser L."/>
            <person name="Kyrpides N."/>
            <person name="Kim E."/>
            <person name="McCarthy J.K."/>
            <person name="Richardson P."/>
        </authorList>
    </citation>
    <scope>NUCLEOTIDE SEQUENCE [LARGE SCALE GENOMIC DNA]</scope>
    <source>
        <strain evidence="10 11">GB-1</strain>
    </source>
</reference>
<keyword evidence="7" id="KW-0078">Bacteriocin</keyword>
<dbReference type="eggNOG" id="COG4104">
    <property type="taxonomic scope" value="Bacteria"/>
</dbReference>
<keyword evidence="2" id="KW-0929">Antimicrobial</keyword>
<feature type="compositionally biased region" description="Polar residues" evidence="8">
    <location>
        <begin position="1"/>
        <end position="12"/>
    </location>
</feature>
<dbReference type="EMBL" id="CP000926">
    <property type="protein sequence ID" value="ABZ01260.1"/>
    <property type="molecule type" value="Genomic_DNA"/>
</dbReference>
<sequence>MAQNTLHDSSTGDVVITPGSSGSSSGGGGFFSIGGGGGFGGGFGGSSRRRKKKRARARAAALAQARAQEQARQAAAARAHAEMLAALHRQQVEAHSQAREVRRVQLDAHFAGQAQGLAQALQQEINAARKRPEYDGSERWQLYQITKAQNETKGLIAAKQLELANRQALAGAFAGHDADAGTYAARLAGLATAQHMQQLHQGWETAYVAASEARLLQEAIAQLSQRSAELAVEHAQQEQLWRAREAEWERQRQYAELRESRIRYKQQVDEDRRLVRLKEAATLTVPVAAASAGGVLLGQAGAQVAAELATAIEQAIASAAKEVLRVAAIRLGQAVGLSATAMLYSPALGNGELTEAQRRRHFEGLGIHADLLGIAPGQDLQAIADAGGSARLGQRIKIEHLPGGSAIAVAATGAGIAPEVRVRNAVYDPVTDTYRVEAQTPDGKTIVLGNATPVAESPSNGRMLALEPQAAEVGAGVDLRFDDCIVCIPGQLPQYFSFVVSPAGTGVVSGNGQVAGADWWPANGAAAGVAMPVQVGNQLRGRLFTGMPAFESAVWRAIAAEQGLLGQFDEVNQRRIIRGFPPVAPRASWSGARHEFELRHVGAVDVGSGLYNLDQLRIHTPADTLGVPAVVLPFEPWFAASLALEFDAGIVQGQPSRTWTPLVAPGAELLGPTPLPEGPLLPGILPGDTLDPVGPSLEILPGENPDETGAIIPGFGGDVDLPEPGLVNNEPAEVGETGNYNDLERRSIRDDMDVDHIPSQSALKRWLQKNFPDLQLYEIYQILRRAPAVVIPTEVHRKYSETYGGRNTKAKQALDAKDPLSAIGSNVEALKKGLIENGISPERVEGIKVELTELLKKLINKR</sequence>
<evidence type="ECO:0000256" key="1">
    <source>
        <dbReference type="ARBA" id="ARBA00006811"/>
    </source>
</evidence>
<dbReference type="RefSeq" id="WP_012274858.1">
    <property type="nucleotide sequence ID" value="NC_010322.1"/>
</dbReference>
<evidence type="ECO:0000313" key="10">
    <source>
        <dbReference type="EMBL" id="ABZ01260.1"/>
    </source>
</evidence>
<evidence type="ECO:0000256" key="4">
    <source>
        <dbReference type="ARBA" id="ARBA00022759"/>
    </source>
</evidence>
<protein>
    <submittedName>
        <fullName evidence="10">S-type Pyocin domain protein</fullName>
    </submittedName>
</protein>
<evidence type="ECO:0000256" key="5">
    <source>
        <dbReference type="ARBA" id="ARBA00022801"/>
    </source>
</evidence>
<dbReference type="AlphaFoldDB" id="B0KQD0"/>
<dbReference type="SUPFAM" id="SSF69369">
    <property type="entry name" value="Cloacin translocation domain"/>
    <property type="match status" value="1"/>
</dbReference>
<dbReference type="InterPro" id="IPR036302">
    <property type="entry name" value="Pyosin/cloacin_T_dom_sf"/>
</dbReference>
<dbReference type="InterPro" id="IPR044925">
    <property type="entry name" value="His-Me_finger_sf"/>
</dbReference>
<dbReference type="Proteomes" id="UP000002157">
    <property type="component" value="Chromosome"/>
</dbReference>
<name>B0KQD0_PSEPG</name>
<dbReference type="GO" id="GO:0042742">
    <property type="term" value="P:defense response to bacterium"/>
    <property type="evidence" value="ECO:0007669"/>
    <property type="project" value="UniProtKB-KW"/>
</dbReference>
<dbReference type="InterPro" id="IPR037146">
    <property type="entry name" value="Colicin/pyocin_DNase_dom_sf"/>
</dbReference>
<dbReference type="HOGENOM" id="CLU_020257_0_0_6"/>
<dbReference type="KEGG" id="ppg:PputGB1_5378"/>
<organism evidence="10 11">
    <name type="scientific">Pseudomonas putida (strain GB-1)</name>
    <dbReference type="NCBI Taxonomy" id="76869"/>
    <lineage>
        <taxon>Bacteria</taxon>
        <taxon>Pseudomonadati</taxon>
        <taxon>Pseudomonadota</taxon>
        <taxon>Gammaproteobacteria</taxon>
        <taxon>Pseudomonadales</taxon>
        <taxon>Pseudomonadaceae</taxon>
        <taxon>Pseudomonas</taxon>
    </lineage>
</organism>
<evidence type="ECO:0000256" key="8">
    <source>
        <dbReference type="SAM" id="MobiDB-lite"/>
    </source>
</evidence>
<keyword evidence="4" id="KW-0255">Endonuclease</keyword>
<keyword evidence="6" id="KW-0044">Antibiotic</keyword>
<dbReference type="InterPro" id="IPR016128">
    <property type="entry name" value="Pyosin/cloacin_T_dom"/>
</dbReference>
<comment type="similarity">
    <text evidence="1">Belongs to the colicin/pyosin nuclease family.</text>
</comment>
<accession>B0KQD0</accession>